<accession>A0A921KIE9</accession>
<name>A0A921KIE9_9FIRM</name>
<feature type="transmembrane region" description="Helical" evidence="3">
    <location>
        <begin position="59"/>
        <end position="79"/>
    </location>
</feature>
<evidence type="ECO:0000313" key="4">
    <source>
        <dbReference type="EMBL" id="HJF40193.1"/>
    </source>
</evidence>
<protein>
    <submittedName>
        <fullName evidence="4">ECF transporter S component</fullName>
    </submittedName>
</protein>
<dbReference type="GO" id="GO:0016020">
    <property type="term" value="C:membrane"/>
    <property type="evidence" value="ECO:0007669"/>
    <property type="project" value="InterPro"/>
</dbReference>
<dbReference type="Proteomes" id="UP000749320">
    <property type="component" value="Unassembled WGS sequence"/>
</dbReference>
<dbReference type="RefSeq" id="WP_191376438.1">
    <property type="nucleotide sequence ID" value="NZ_CAJFOD010000109.1"/>
</dbReference>
<feature type="transmembrane region" description="Helical" evidence="3">
    <location>
        <begin position="180"/>
        <end position="213"/>
    </location>
</feature>
<feature type="transmembrane region" description="Helical" evidence="3">
    <location>
        <begin position="6"/>
        <end position="23"/>
    </location>
</feature>
<reference evidence="4" key="2">
    <citation type="submission" date="2021-09" db="EMBL/GenBank/DDBJ databases">
        <authorList>
            <person name="Gilroy R."/>
        </authorList>
    </citation>
    <scope>NUCLEOTIDE SEQUENCE</scope>
    <source>
        <strain evidence="4">CHK193-16274</strain>
    </source>
</reference>
<evidence type="ECO:0000256" key="1">
    <source>
        <dbReference type="ARBA" id="ARBA00022692"/>
    </source>
</evidence>
<feature type="transmembrane region" description="Helical" evidence="3">
    <location>
        <begin position="86"/>
        <end position="115"/>
    </location>
</feature>
<feature type="transmembrane region" description="Helical" evidence="3">
    <location>
        <begin position="151"/>
        <end position="174"/>
    </location>
</feature>
<keyword evidence="3" id="KW-0472">Membrane</keyword>
<reference evidence="4" key="1">
    <citation type="journal article" date="2021" name="PeerJ">
        <title>Extensive microbial diversity within the chicken gut microbiome revealed by metagenomics and culture.</title>
        <authorList>
            <person name="Gilroy R."/>
            <person name="Ravi A."/>
            <person name="Getino M."/>
            <person name="Pursley I."/>
            <person name="Horton D.L."/>
            <person name="Alikhan N.F."/>
            <person name="Baker D."/>
            <person name="Gharbi K."/>
            <person name="Hall N."/>
            <person name="Watson M."/>
            <person name="Adriaenssens E.M."/>
            <person name="Foster-Nyarko E."/>
            <person name="Jarju S."/>
            <person name="Secka A."/>
            <person name="Antonio M."/>
            <person name="Oren A."/>
            <person name="Chaudhuri R.R."/>
            <person name="La Ragione R."/>
            <person name="Hildebrand F."/>
            <person name="Pallen M.J."/>
        </authorList>
    </citation>
    <scope>NUCLEOTIDE SEQUENCE</scope>
    <source>
        <strain evidence="4">CHK193-16274</strain>
    </source>
</reference>
<evidence type="ECO:0000313" key="5">
    <source>
        <dbReference type="Proteomes" id="UP000749320"/>
    </source>
</evidence>
<dbReference type="EMBL" id="DYWV01000157">
    <property type="protein sequence ID" value="HJF40193.1"/>
    <property type="molecule type" value="Genomic_DNA"/>
</dbReference>
<dbReference type="Pfam" id="PF07155">
    <property type="entry name" value="ECF-ribofla_trS"/>
    <property type="match status" value="1"/>
</dbReference>
<proteinExistence type="predicted"/>
<feature type="transmembrane region" description="Helical" evidence="3">
    <location>
        <begin position="30"/>
        <end position="47"/>
    </location>
</feature>
<gene>
    <name evidence="4" type="ORF">K8V91_04645</name>
</gene>
<dbReference type="PANTHER" id="PTHR37815:SF3">
    <property type="entry name" value="UPF0397 PROTEIN SPR0429"/>
    <property type="match status" value="1"/>
</dbReference>
<sequence length="237" mass="27099">MNKKFQYLIIFASILSIIILTLNSIINRRYNFISIILVFLSCLPFYFSYENRKPHTREVVVISIMVTLTIISRILFVLIPGFKPMMAMVIICGMVFGQEIGFLCGSLSAFASNIFFGQGPWTPFQMMALGLIGLVAGILNKNNWLENKVLLVCYGIICGIGYSLFMDIWTVLSLDQVFNIYRYIAVIVTAIPTMFVYIISNVVFLLILVPVLLKRFQRIKLKYGFIDQNYLYEGEGK</sequence>
<feature type="transmembrane region" description="Helical" evidence="3">
    <location>
        <begin position="121"/>
        <end position="139"/>
    </location>
</feature>
<keyword evidence="2 3" id="KW-1133">Transmembrane helix</keyword>
<keyword evidence="1 3" id="KW-0812">Transmembrane</keyword>
<organism evidence="4 5">
    <name type="scientific">Thomasclavelia spiroformis</name>
    <dbReference type="NCBI Taxonomy" id="29348"/>
    <lineage>
        <taxon>Bacteria</taxon>
        <taxon>Bacillati</taxon>
        <taxon>Bacillota</taxon>
        <taxon>Erysipelotrichia</taxon>
        <taxon>Erysipelotrichales</taxon>
        <taxon>Coprobacillaceae</taxon>
        <taxon>Thomasclavelia</taxon>
    </lineage>
</organism>
<dbReference type="InterPro" id="IPR009825">
    <property type="entry name" value="ECF_substrate-spec-like"/>
</dbReference>
<dbReference type="AlphaFoldDB" id="A0A921KIE9"/>
<evidence type="ECO:0000256" key="3">
    <source>
        <dbReference type="SAM" id="Phobius"/>
    </source>
</evidence>
<comment type="caution">
    <text evidence="4">The sequence shown here is derived from an EMBL/GenBank/DDBJ whole genome shotgun (WGS) entry which is preliminary data.</text>
</comment>
<dbReference type="PANTHER" id="PTHR37815">
    <property type="entry name" value="UPF0397 PROTEIN BC_2624-RELATED"/>
    <property type="match status" value="1"/>
</dbReference>
<dbReference type="Gene3D" id="1.10.1760.20">
    <property type="match status" value="1"/>
</dbReference>
<evidence type="ECO:0000256" key="2">
    <source>
        <dbReference type="ARBA" id="ARBA00022989"/>
    </source>
</evidence>